<organism evidence="2">
    <name type="scientific">Culicoides sonorensis</name>
    <name type="common">Biting midge</name>
    <dbReference type="NCBI Taxonomy" id="179676"/>
    <lineage>
        <taxon>Eukaryota</taxon>
        <taxon>Metazoa</taxon>
        <taxon>Ecdysozoa</taxon>
        <taxon>Arthropoda</taxon>
        <taxon>Hexapoda</taxon>
        <taxon>Insecta</taxon>
        <taxon>Pterygota</taxon>
        <taxon>Neoptera</taxon>
        <taxon>Endopterygota</taxon>
        <taxon>Diptera</taxon>
        <taxon>Nematocera</taxon>
        <taxon>Chironomoidea</taxon>
        <taxon>Ceratopogonidae</taxon>
        <taxon>Ceratopogoninae</taxon>
        <taxon>Culicoides</taxon>
        <taxon>Monoculicoides</taxon>
    </lineage>
</organism>
<sequence length="93" mass="10464">MVHNHPGPLPSNIPAIRNVNAVPRLQLRANQIPRGGEYAGKRKFDGSHPNQIDVKRRFPNTILSQWGCQPLSQQPLDSNGGDQWYTDAYSSWT</sequence>
<evidence type="ECO:0000256" key="1">
    <source>
        <dbReference type="SAM" id="MobiDB-lite"/>
    </source>
</evidence>
<evidence type="ECO:0000313" key="2">
    <source>
        <dbReference type="EMBL" id="SSX32796.1"/>
    </source>
</evidence>
<feature type="region of interest" description="Disordered" evidence="1">
    <location>
        <begin position="32"/>
        <end position="53"/>
    </location>
</feature>
<dbReference type="AlphaFoldDB" id="A0A336MRF7"/>
<protein>
    <submittedName>
        <fullName evidence="2">CSON005431 protein</fullName>
    </submittedName>
</protein>
<accession>A0A336MRF7</accession>
<dbReference type="VEuPathDB" id="VectorBase:CSON005431"/>
<feature type="region of interest" description="Disordered" evidence="1">
    <location>
        <begin position="72"/>
        <end position="93"/>
    </location>
</feature>
<proteinExistence type="predicted"/>
<gene>
    <name evidence="2" type="primary">CSON005431</name>
</gene>
<reference evidence="2" key="1">
    <citation type="submission" date="2018-07" db="EMBL/GenBank/DDBJ databases">
        <authorList>
            <person name="Quirk P.G."/>
            <person name="Krulwich T.A."/>
        </authorList>
    </citation>
    <scope>NUCLEOTIDE SEQUENCE</scope>
</reference>
<name>A0A336MRF7_CULSO</name>
<dbReference type="EMBL" id="UFQT01002155">
    <property type="protein sequence ID" value="SSX32796.1"/>
    <property type="molecule type" value="Genomic_DNA"/>
</dbReference>
<feature type="compositionally biased region" description="Polar residues" evidence="1">
    <location>
        <begin position="72"/>
        <end position="81"/>
    </location>
</feature>